<reference evidence="6 9" key="3">
    <citation type="submission" date="2019-07" db="EMBL/GenBank/DDBJ databases">
        <title>Whole genome shotgun sequence of Acetobacter indonesiensis NBRC 16471.</title>
        <authorList>
            <person name="Hosoyama A."/>
            <person name="Uohara A."/>
            <person name="Ohji S."/>
            <person name="Ichikawa N."/>
        </authorList>
    </citation>
    <scope>NUCLEOTIDE SEQUENCE [LARGE SCALE GENOMIC DNA]</scope>
    <source>
        <strain evidence="6 9">NBRC 16471</strain>
    </source>
</reference>
<reference evidence="8" key="2">
    <citation type="submission" date="2014-06" db="EMBL/GenBank/DDBJ databases">
        <authorList>
            <person name="Winans N.J."/>
            <person name="Newell P.D."/>
            <person name="Douglas A.E."/>
        </authorList>
    </citation>
    <scope>NUCLEOTIDE SEQUENCE [LARGE SCALE GENOMIC DNA]</scope>
</reference>
<dbReference type="SUPFAM" id="SSF51011">
    <property type="entry name" value="Glycosyl hydrolase domain"/>
    <property type="match status" value="1"/>
</dbReference>
<dbReference type="Proteomes" id="UP000321104">
    <property type="component" value="Unassembled WGS sequence"/>
</dbReference>
<dbReference type="SUPFAM" id="SSF51445">
    <property type="entry name" value="(Trans)glycosidases"/>
    <property type="match status" value="1"/>
</dbReference>
<dbReference type="InterPro" id="IPR004193">
    <property type="entry name" value="Glyco_hydro_13_N"/>
</dbReference>
<keyword evidence="2" id="KW-0378">Hydrolase</keyword>
<dbReference type="InterPro" id="IPR013780">
    <property type="entry name" value="Glyco_hydro_b"/>
</dbReference>
<feature type="region of interest" description="Disordered" evidence="4">
    <location>
        <begin position="470"/>
        <end position="493"/>
    </location>
</feature>
<dbReference type="GO" id="GO:0004135">
    <property type="term" value="F:amylo-alpha-1,6-glucosidase activity"/>
    <property type="evidence" value="ECO:0007669"/>
    <property type="project" value="InterPro"/>
</dbReference>
<dbReference type="Gene3D" id="2.60.40.10">
    <property type="entry name" value="Immunoglobulins"/>
    <property type="match status" value="1"/>
</dbReference>
<dbReference type="InterPro" id="IPR006047">
    <property type="entry name" value="GH13_cat_dom"/>
</dbReference>
<dbReference type="InterPro" id="IPR011837">
    <property type="entry name" value="Glycogen_debranch_GlgX"/>
</dbReference>
<dbReference type="InterPro" id="IPR017853">
    <property type="entry name" value="GH"/>
</dbReference>
<evidence type="ECO:0000256" key="3">
    <source>
        <dbReference type="ARBA" id="ARBA00023295"/>
    </source>
</evidence>
<name>A0A252AZ26_9PROT</name>
<sequence length="710" mass="80234">MTIWTDTLQPGNPYPLGATWDGNGVNFAVFSANAQRIELCVFDPSSRKEARRYRLPEYTDEIWHGYLPGAKPGMLYGYRAFGPYEPMQGHRFNPHKLLLDPYARGMTGRLTWTDALFGYRINAARADLTQDRRDSAPYMPRSVVTHHAFDWGDDKRPRVPWEQTVIMEAHTRGLSMLRSDVPISKRGTFAALCENWFVTYLKNLGVTTLELMPVHAFLTDRYLEEKGLVNYWGYNSISFFVPYAGYIANGSATDLCMLVRILHAAGIEVVLDVVYNHTAEGSELGPTLCYRGLDNANYYRLAPDNLRCCINDTGCGNILNLSHPRVLQMVTDSLRYWAETFHIDGFRFDLCTSLGREDYGFDARSGFFDVLRQDPLLSTLKLIAEPWDPGPGGYQTGNHPPGFVEWNDVYRDTARRFWKGDEGQRGQIAARLSGSGDKFEHSGRRPWSSVNFLTSHDGFTLMDTVSFNDRHNEANGEGGQDGHSGNYSFNWGEEGETDNPDIVDVRDKIRRAMLATLFLSQGTPMILAGDEFGQTQSGNNNAYCQDSPLTWLDWSLLDTPRGKEMVDFVSRLMAIRRTHVSVRRGRYFHGHNEISPGVHDIGWFSPHGTVLSVEEWEDSEGRVLALRRATLRDSDKDITLLMLNASSEPCTFVLPEPSGKWRFIVDSATPERNEESLAQSMTKYEVGAHSIVLLAFQPQSQEENLEGRGS</sequence>
<dbReference type="PANTHER" id="PTHR43002">
    <property type="entry name" value="GLYCOGEN DEBRANCHING ENZYME"/>
    <property type="match status" value="1"/>
</dbReference>
<keyword evidence="3" id="KW-0326">Glycosidase</keyword>
<dbReference type="NCBIfam" id="TIGR02100">
    <property type="entry name" value="glgX_debranch"/>
    <property type="match status" value="1"/>
</dbReference>
<evidence type="ECO:0000259" key="5">
    <source>
        <dbReference type="SMART" id="SM00642"/>
    </source>
</evidence>
<dbReference type="Gene3D" id="3.20.20.80">
    <property type="entry name" value="Glycosidases"/>
    <property type="match status" value="1"/>
</dbReference>
<evidence type="ECO:0000313" key="8">
    <source>
        <dbReference type="Proteomes" id="UP000194641"/>
    </source>
</evidence>
<dbReference type="CDD" id="cd02856">
    <property type="entry name" value="E_set_GDE_Isoamylase_N"/>
    <property type="match status" value="1"/>
</dbReference>
<dbReference type="SUPFAM" id="SSF81296">
    <property type="entry name" value="E set domains"/>
    <property type="match status" value="1"/>
</dbReference>
<dbReference type="InterPro" id="IPR014756">
    <property type="entry name" value="Ig_E-set"/>
</dbReference>
<dbReference type="EMBL" id="JOPA01000001">
    <property type="protein sequence ID" value="OUI97084.1"/>
    <property type="molecule type" value="Genomic_DNA"/>
</dbReference>
<dbReference type="Gene3D" id="2.60.40.1180">
    <property type="entry name" value="Golgi alpha-mannosidase II"/>
    <property type="match status" value="1"/>
</dbReference>
<organism evidence="7 8">
    <name type="scientific">Acetobacter indonesiensis</name>
    <dbReference type="NCBI Taxonomy" id="104101"/>
    <lineage>
        <taxon>Bacteria</taxon>
        <taxon>Pseudomonadati</taxon>
        <taxon>Pseudomonadota</taxon>
        <taxon>Alphaproteobacteria</taxon>
        <taxon>Acetobacterales</taxon>
        <taxon>Acetobacteraceae</taxon>
        <taxon>Acetobacter</taxon>
    </lineage>
</organism>
<dbReference type="AlphaFoldDB" id="A0A252AZ26"/>
<dbReference type="SMART" id="SM00642">
    <property type="entry name" value="Aamy"/>
    <property type="match status" value="1"/>
</dbReference>
<dbReference type="Proteomes" id="UP000194641">
    <property type="component" value="Unassembled WGS sequence"/>
</dbReference>
<dbReference type="InterPro" id="IPR013783">
    <property type="entry name" value="Ig-like_fold"/>
</dbReference>
<evidence type="ECO:0000313" key="6">
    <source>
        <dbReference type="EMBL" id="GEN02789.1"/>
    </source>
</evidence>
<comment type="similarity">
    <text evidence="1">Belongs to the glycosyl hydrolase 13 family.</text>
</comment>
<evidence type="ECO:0000256" key="1">
    <source>
        <dbReference type="ARBA" id="ARBA00008061"/>
    </source>
</evidence>
<gene>
    <name evidence="6" type="ORF">AIN02nite_08140</name>
    <name evidence="7" type="ORF">HK17_00300</name>
</gene>
<feature type="domain" description="Glycosyl hydrolase family 13 catalytic" evidence="5">
    <location>
        <begin position="164"/>
        <end position="576"/>
    </location>
</feature>
<dbReference type="Pfam" id="PF02922">
    <property type="entry name" value="CBM_48"/>
    <property type="match status" value="1"/>
</dbReference>
<dbReference type="RefSeq" id="WP_086658513.1">
    <property type="nucleotide sequence ID" value="NZ_BJXQ01000003.1"/>
</dbReference>
<evidence type="ECO:0000256" key="4">
    <source>
        <dbReference type="SAM" id="MobiDB-lite"/>
    </source>
</evidence>
<dbReference type="EMBL" id="BJXQ01000003">
    <property type="protein sequence ID" value="GEN02789.1"/>
    <property type="molecule type" value="Genomic_DNA"/>
</dbReference>
<reference evidence="7" key="1">
    <citation type="submission" date="2014-06" db="EMBL/GenBank/DDBJ databases">
        <authorList>
            <person name="Ju J."/>
            <person name="Zhang J."/>
        </authorList>
    </citation>
    <scope>NUCLEOTIDE SEQUENCE [LARGE SCALE GENOMIC DNA]</scope>
    <source>
        <strain evidence="7">DmL_051</strain>
    </source>
</reference>
<comment type="caution">
    <text evidence="7">The sequence shown here is derived from an EMBL/GenBank/DDBJ whole genome shotgun (WGS) entry which is preliminary data.</text>
</comment>
<evidence type="ECO:0000313" key="7">
    <source>
        <dbReference type="EMBL" id="OUI97084.1"/>
    </source>
</evidence>
<dbReference type="CDD" id="cd11326">
    <property type="entry name" value="AmyAc_Glg_debranch"/>
    <property type="match status" value="1"/>
</dbReference>
<evidence type="ECO:0000256" key="2">
    <source>
        <dbReference type="ARBA" id="ARBA00022801"/>
    </source>
</evidence>
<accession>A0A252AZ26</accession>
<evidence type="ECO:0000313" key="9">
    <source>
        <dbReference type="Proteomes" id="UP000321104"/>
    </source>
</evidence>
<dbReference type="InterPro" id="IPR044505">
    <property type="entry name" value="GlgX_Isoamylase_N_E_set"/>
</dbReference>
<protein>
    <submittedName>
        <fullName evidence="7">Glycogen debranching protein</fullName>
    </submittedName>
    <submittedName>
        <fullName evidence="6">Glycogen operon protein GlgX homolog</fullName>
    </submittedName>
</protein>
<proteinExistence type="inferred from homology"/>
<dbReference type="GO" id="GO:0005980">
    <property type="term" value="P:glycogen catabolic process"/>
    <property type="evidence" value="ECO:0007669"/>
    <property type="project" value="InterPro"/>
</dbReference>